<reference evidence="2" key="2">
    <citation type="journal article" date="2015" name="Fish Shellfish Immunol.">
        <title>Early steps in the European eel (Anguilla anguilla)-Vibrio vulnificus interaction in the gills: Role of the RtxA13 toxin.</title>
        <authorList>
            <person name="Callol A."/>
            <person name="Pajuelo D."/>
            <person name="Ebbesson L."/>
            <person name="Teles M."/>
            <person name="MacKenzie S."/>
            <person name="Amaro C."/>
        </authorList>
    </citation>
    <scope>NUCLEOTIDE SEQUENCE</scope>
</reference>
<protein>
    <submittedName>
        <fullName evidence="2">Uncharacterized protein</fullName>
    </submittedName>
</protein>
<feature type="transmembrane region" description="Helical" evidence="1">
    <location>
        <begin position="15"/>
        <end position="34"/>
    </location>
</feature>
<evidence type="ECO:0000256" key="1">
    <source>
        <dbReference type="SAM" id="Phobius"/>
    </source>
</evidence>
<name>A0A0E9TD98_ANGAN</name>
<keyword evidence="1" id="KW-0812">Transmembrane</keyword>
<dbReference type="AlphaFoldDB" id="A0A0E9TD98"/>
<evidence type="ECO:0000313" key="2">
    <source>
        <dbReference type="EMBL" id="JAH50855.1"/>
    </source>
</evidence>
<keyword evidence="1" id="KW-1133">Transmembrane helix</keyword>
<proteinExistence type="predicted"/>
<keyword evidence="1" id="KW-0472">Membrane</keyword>
<accession>A0A0E9TD98</accession>
<organism evidence="2">
    <name type="scientific">Anguilla anguilla</name>
    <name type="common">European freshwater eel</name>
    <name type="synonym">Muraena anguilla</name>
    <dbReference type="NCBI Taxonomy" id="7936"/>
    <lineage>
        <taxon>Eukaryota</taxon>
        <taxon>Metazoa</taxon>
        <taxon>Chordata</taxon>
        <taxon>Craniata</taxon>
        <taxon>Vertebrata</taxon>
        <taxon>Euteleostomi</taxon>
        <taxon>Actinopterygii</taxon>
        <taxon>Neopterygii</taxon>
        <taxon>Teleostei</taxon>
        <taxon>Anguilliformes</taxon>
        <taxon>Anguillidae</taxon>
        <taxon>Anguilla</taxon>
    </lineage>
</organism>
<sequence length="50" mass="5992">MRTEEWLMMRMNHSGYLGLLFHLHWIYVTTLGMIGKIKSGLIKGHPDYEW</sequence>
<reference evidence="2" key="1">
    <citation type="submission" date="2014-11" db="EMBL/GenBank/DDBJ databases">
        <authorList>
            <person name="Amaro Gonzalez C."/>
        </authorList>
    </citation>
    <scope>NUCLEOTIDE SEQUENCE</scope>
</reference>
<dbReference type="EMBL" id="GBXM01057722">
    <property type="protein sequence ID" value="JAH50855.1"/>
    <property type="molecule type" value="Transcribed_RNA"/>
</dbReference>